<dbReference type="AlphaFoldDB" id="A0A1I2KGY8"/>
<accession>A0A1I2KGY8</accession>
<dbReference type="Gene3D" id="1.10.8.80">
    <property type="entry name" value="Magnesium chelatase subunit I, C-Terminal domain"/>
    <property type="match status" value="1"/>
</dbReference>
<feature type="domain" description="ChlI/MoxR AAA lid" evidence="5">
    <location>
        <begin position="234"/>
        <end position="304"/>
    </location>
</feature>
<evidence type="ECO:0000313" key="6">
    <source>
        <dbReference type="EMBL" id="SFF64527.1"/>
    </source>
</evidence>
<keyword evidence="7" id="KW-1185">Reference proteome</keyword>
<name>A0A1I2KGY8_9CLOT</name>
<dbReference type="Gene3D" id="3.40.50.300">
    <property type="entry name" value="P-loop containing nucleotide triphosphate hydrolases"/>
    <property type="match status" value="1"/>
</dbReference>
<protein>
    <submittedName>
        <fullName evidence="6">MoxR-like ATPase</fullName>
    </submittedName>
</protein>
<evidence type="ECO:0000256" key="2">
    <source>
        <dbReference type="ARBA" id="ARBA00022840"/>
    </source>
</evidence>
<dbReference type="InterPro" id="IPR027417">
    <property type="entry name" value="P-loop_NTPase"/>
</dbReference>
<reference evidence="6 7" key="1">
    <citation type="submission" date="2016-10" db="EMBL/GenBank/DDBJ databases">
        <authorList>
            <person name="de Groot N.N."/>
        </authorList>
    </citation>
    <scope>NUCLEOTIDE SEQUENCE [LARGE SCALE GENOMIC DNA]</scope>
    <source>
        <strain evidence="6 7">NLAE-zl-G419</strain>
    </source>
</reference>
<dbReference type="InterPro" id="IPR041628">
    <property type="entry name" value="ChlI/MoxR_AAA_lid"/>
</dbReference>
<dbReference type="InterPro" id="IPR011703">
    <property type="entry name" value="ATPase_AAA-3"/>
</dbReference>
<dbReference type="PANTHER" id="PTHR42759">
    <property type="entry name" value="MOXR FAMILY PROTEIN"/>
    <property type="match status" value="1"/>
</dbReference>
<evidence type="ECO:0000313" key="7">
    <source>
        <dbReference type="Proteomes" id="UP000182135"/>
    </source>
</evidence>
<evidence type="ECO:0000259" key="5">
    <source>
        <dbReference type="Pfam" id="PF17863"/>
    </source>
</evidence>
<dbReference type="EMBL" id="FOOE01000005">
    <property type="protein sequence ID" value="SFF64527.1"/>
    <property type="molecule type" value="Genomic_DNA"/>
</dbReference>
<keyword evidence="1" id="KW-0547">Nucleotide-binding</keyword>
<dbReference type="STRING" id="1529.SAMN04487885_10569"/>
<dbReference type="RefSeq" id="WP_074844776.1">
    <property type="nucleotide sequence ID" value="NZ_BAAACD010000045.1"/>
</dbReference>
<dbReference type="FunFam" id="3.40.50.300:FF:000640">
    <property type="entry name" value="MoxR family ATPase"/>
    <property type="match status" value="1"/>
</dbReference>
<dbReference type="GO" id="GO:0016887">
    <property type="term" value="F:ATP hydrolysis activity"/>
    <property type="evidence" value="ECO:0007669"/>
    <property type="project" value="InterPro"/>
</dbReference>
<evidence type="ECO:0000256" key="3">
    <source>
        <dbReference type="ARBA" id="ARBA00061607"/>
    </source>
</evidence>
<keyword evidence="2" id="KW-0067">ATP-binding</keyword>
<dbReference type="GO" id="GO:0005524">
    <property type="term" value="F:ATP binding"/>
    <property type="evidence" value="ECO:0007669"/>
    <property type="project" value="UniProtKB-KW"/>
</dbReference>
<dbReference type="OrthoDB" id="9808397at2"/>
<dbReference type="InterPro" id="IPR050764">
    <property type="entry name" value="CbbQ/NirQ/NorQ/GpvN"/>
</dbReference>
<evidence type="ECO:0000259" key="4">
    <source>
        <dbReference type="Pfam" id="PF07726"/>
    </source>
</evidence>
<organism evidence="6 7">
    <name type="scientific">Clostridium cadaveris</name>
    <dbReference type="NCBI Taxonomy" id="1529"/>
    <lineage>
        <taxon>Bacteria</taxon>
        <taxon>Bacillati</taxon>
        <taxon>Bacillota</taxon>
        <taxon>Clostridia</taxon>
        <taxon>Eubacteriales</taxon>
        <taxon>Clostridiaceae</taxon>
        <taxon>Clostridium</taxon>
    </lineage>
</organism>
<feature type="domain" description="ATPase AAA-3" evidence="4">
    <location>
        <begin position="41"/>
        <end position="171"/>
    </location>
</feature>
<dbReference type="SUPFAM" id="SSF52540">
    <property type="entry name" value="P-loop containing nucleoside triphosphate hydrolases"/>
    <property type="match status" value="1"/>
</dbReference>
<dbReference type="Pfam" id="PF17863">
    <property type="entry name" value="AAA_lid_2"/>
    <property type="match status" value="1"/>
</dbReference>
<dbReference type="GeneID" id="90544018"/>
<dbReference type="Proteomes" id="UP000182135">
    <property type="component" value="Unassembled WGS sequence"/>
</dbReference>
<comment type="similarity">
    <text evidence="3">Belongs to the MoxR family.</text>
</comment>
<dbReference type="PIRSF" id="PIRSF002849">
    <property type="entry name" value="AAA_ATPase_chaperone_MoxR_prd"/>
    <property type="match status" value="1"/>
</dbReference>
<gene>
    <name evidence="6" type="ORF">SAMN04487885_10569</name>
</gene>
<proteinExistence type="inferred from homology"/>
<sequence length="321" mass="36100">MSQLVKERAIVDRIVENVSSVIIGKEKEIYNILKAVLAGGHVLIDDVPGVGKTTLVKALSKSLDLSYRRIQFTPDLLPSDIIGISVFNQKEMTFEFKKGPIFSNIVLADEINRTSPKTQAALLEVMEENQISDGNDTYKFKAPFIVLATENPIEYQGTFPLPEAQLDRFMIKVKIGYPSKEAEEIILSVYRERVPLDDIKAVASIDEILMLQNEAKKVNISKDITKFIVEIAENTRNSKYISLGVSTRGVLALQRICQATALIRGRNYVIPDDVKENLTMVLSHRILLSPLGVSNRYSRESIIEAISQRIDPPRVKLNEWN</sequence>
<dbReference type="PANTHER" id="PTHR42759:SF5">
    <property type="entry name" value="METHANOL DEHYDROGENASE REGULATOR"/>
    <property type="match status" value="1"/>
</dbReference>
<evidence type="ECO:0000256" key="1">
    <source>
        <dbReference type="ARBA" id="ARBA00022741"/>
    </source>
</evidence>
<dbReference type="Pfam" id="PF07726">
    <property type="entry name" value="AAA_3"/>
    <property type="match status" value="1"/>
</dbReference>
<dbReference type="CDD" id="cd00009">
    <property type="entry name" value="AAA"/>
    <property type="match status" value="1"/>
</dbReference>
<dbReference type="eggNOG" id="COG0714">
    <property type="taxonomic scope" value="Bacteria"/>
</dbReference>